<dbReference type="InterPro" id="IPR055170">
    <property type="entry name" value="GFO_IDH_MocA-like_dom"/>
</dbReference>
<dbReference type="PANTHER" id="PTHR43818">
    <property type="entry name" value="BCDNA.GH03377"/>
    <property type="match status" value="1"/>
</dbReference>
<dbReference type="InterPro" id="IPR050463">
    <property type="entry name" value="Gfo/Idh/MocA_oxidrdct_glycsds"/>
</dbReference>
<evidence type="ECO:0000256" key="1">
    <source>
        <dbReference type="ARBA" id="ARBA00023002"/>
    </source>
</evidence>
<dbReference type="Proteomes" id="UP000433493">
    <property type="component" value="Unassembled WGS sequence"/>
</dbReference>
<proteinExistence type="predicted"/>
<evidence type="ECO:0000313" key="5">
    <source>
        <dbReference type="EMBL" id="KAB1642583.1"/>
    </source>
</evidence>
<dbReference type="SUPFAM" id="SSF51735">
    <property type="entry name" value="NAD(P)-binding Rossmann-fold domains"/>
    <property type="match status" value="1"/>
</dbReference>
<dbReference type="Pfam" id="PF22725">
    <property type="entry name" value="GFO_IDH_MocA_C3"/>
    <property type="match status" value="1"/>
</dbReference>
<dbReference type="RefSeq" id="WP_158052386.1">
    <property type="nucleotide sequence ID" value="NZ_WBKB01000005.1"/>
</dbReference>
<dbReference type="Gene3D" id="3.30.360.10">
    <property type="entry name" value="Dihydrodipicolinate Reductase, domain 2"/>
    <property type="match status" value="1"/>
</dbReference>
<dbReference type="InterPro" id="IPR000683">
    <property type="entry name" value="Gfo/Idh/MocA-like_OxRdtase_N"/>
</dbReference>
<comment type="caution">
    <text evidence="5">The sequence shown here is derived from an EMBL/GenBank/DDBJ whole genome shotgun (WGS) entry which is preliminary data.</text>
</comment>
<evidence type="ECO:0000259" key="3">
    <source>
        <dbReference type="Pfam" id="PF01408"/>
    </source>
</evidence>
<dbReference type="AlphaFoldDB" id="A0A7J5B9U8"/>
<name>A0A7J5B9U8_9MICO</name>
<protein>
    <submittedName>
        <fullName evidence="5">Gfo/Idh/MocA family oxidoreductase</fullName>
    </submittedName>
</protein>
<keyword evidence="1" id="KW-0560">Oxidoreductase</keyword>
<gene>
    <name evidence="5" type="ORF">F8O05_08910</name>
</gene>
<dbReference type="SUPFAM" id="SSF55347">
    <property type="entry name" value="Glyceraldehyde-3-phosphate dehydrogenase-like, C-terminal domain"/>
    <property type="match status" value="1"/>
</dbReference>
<dbReference type="PANTHER" id="PTHR43818:SF11">
    <property type="entry name" value="BCDNA.GH03377"/>
    <property type="match status" value="1"/>
</dbReference>
<keyword evidence="6" id="KW-1185">Reference proteome</keyword>
<dbReference type="OrthoDB" id="9792085at2"/>
<accession>A0A7J5B9U8</accession>
<dbReference type="Pfam" id="PF01408">
    <property type="entry name" value="GFO_IDH_MocA"/>
    <property type="match status" value="1"/>
</dbReference>
<evidence type="ECO:0000256" key="2">
    <source>
        <dbReference type="ARBA" id="ARBA00023027"/>
    </source>
</evidence>
<dbReference type="GO" id="GO:0000166">
    <property type="term" value="F:nucleotide binding"/>
    <property type="evidence" value="ECO:0007669"/>
    <property type="project" value="InterPro"/>
</dbReference>
<feature type="domain" description="GFO/IDH/MocA-like oxidoreductase" evidence="4">
    <location>
        <begin position="142"/>
        <end position="287"/>
    </location>
</feature>
<evidence type="ECO:0000313" key="6">
    <source>
        <dbReference type="Proteomes" id="UP000433493"/>
    </source>
</evidence>
<dbReference type="GO" id="GO:0016491">
    <property type="term" value="F:oxidoreductase activity"/>
    <property type="evidence" value="ECO:0007669"/>
    <property type="project" value="UniProtKB-KW"/>
</dbReference>
<dbReference type="EMBL" id="WBKB01000005">
    <property type="protein sequence ID" value="KAB1642583.1"/>
    <property type="molecule type" value="Genomic_DNA"/>
</dbReference>
<evidence type="ECO:0000259" key="4">
    <source>
        <dbReference type="Pfam" id="PF22725"/>
    </source>
</evidence>
<feature type="domain" description="Gfo/Idh/MocA-like oxidoreductase N-terminal" evidence="3">
    <location>
        <begin position="6"/>
        <end position="132"/>
    </location>
</feature>
<reference evidence="5 6" key="1">
    <citation type="submission" date="2019-09" db="EMBL/GenBank/DDBJ databases">
        <title>Phylogeny of genus Pseudoclavibacter and closely related genus.</title>
        <authorList>
            <person name="Li Y."/>
        </authorList>
    </citation>
    <scope>NUCLEOTIDE SEQUENCE [LARGE SCALE GENOMIC DNA]</scope>
    <source>
        <strain evidence="5 6">KCTC 13959</strain>
    </source>
</reference>
<keyword evidence="2" id="KW-0520">NAD</keyword>
<dbReference type="InterPro" id="IPR036291">
    <property type="entry name" value="NAD(P)-bd_dom_sf"/>
</dbReference>
<organism evidence="5 6">
    <name type="scientific">Gulosibacter chungangensis</name>
    <dbReference type="NCBI Taxonomy" id="979746"/>
    <lineage>
        <taxon>Bacteria</taxon>
        <taxon>Bacillati</taxon>
        <taxon>Actinomycetota</taxon>
        <taxon>Actinomycetes</taxon>
        <taxon>Micrococcales</taxon>
        <taxon>Microbacteriaceae</taxon>
        <taxon>Gulosibacter</taxon>
    </lineage>
</organism>
<sequence length="396" mass="42004">MSTKSIGVAVIGAGMAGKAHAAAYRSASAVFDSTLPEIRLVSIADVYEPLAEATAKRYGFERHDTTWQALAEAEDIDVVSVVVANRLHREIVEGLLAAGKHVLCEKPLSDTLEDAEAMVAAANNADTIARVGLTYLRQPGIAYAKQLIESGRLGQIYHVSGRYHTEYAADPQAPMVWRYKGPAGSGALADVASHLSYIIEALGGEVESVSGGTLTTVIKSRPKPIGNVVGHERGAVSEEREPVENDDYAAFSVQFANGTAGTFEASRVALGHPNGLSFEVYGEKGSLKYDFERPSEISVFLADDDLANAGFRTVILGPSHPYWKDGLAMDAPGVGIGQNDGFVYQARAFLEEVAGIPESESLPRVPSLAYGLRNMQLLDAVAQSAAQNGAAVKIGK</sequence>
<dbReference type="Gene3D" id="3.40.50.720">
    <property type="entry name" value="NAD(P)-binding Rossmann-like Domain"/>
    <property type="match status" value="1"/>
</dbReference>